<dbReference type="Proteomes" id="UP000030475">
    <property type="component" value="Unassembled WGS sequence"/>
</dbReference>
<dbReference type="EMBL" id="JQIM01000007">
    <property type="protein sequence ID" value="KGX17255.1"/>
    <property type="molecule type" value="Genomic_DNA"/>
</dbReference>
<sequence length="135" mass="14705">MRRPTRKPLTRQQLLPLPADQVRRLQLKHHSALAALIAGRADVAQLGALVSTLDLTHALSDFTKPDPTRHHAARGALERIVVQLAGGAPTVPSDDERLALEYVLLIHDAQLAAVPRHRYLDALMSVQRAVSATAP</sequence>
<evidence type="ECO:0000313" key="2">
    <source>
        <dbReference type="Proteomes" id="UP000030475"/>
    </source>
</evidence>
<dbReference type="AlphaFoldDB" id="A0AA40JIT0"/>
<proteinExistence type="predicted"/>
<gene>
    <name evidence="1" type="ORF">Y036_5932</name>
</gene>
<evidence type="ECO:0000313" key="1">
    <source>
        <dbReference type="EMBL" id="KGX17255.1"/>
    </source>
</evidence>
<accession>A0AA40JIT0</accession>
<name>A0AA40JIT0_BURPE</name>
<organism evidence="1 2">
    <name type="scientific">Burkholderia pseudomallei</name>
    <name type="common">Pseudomonas pseudomallei</name>
    <dbReference type="NCBI Taxonomy" id="28450"/>
    <lineage>
        <taxon>Bacteria</taxon>
        <taxon>Pseudomonadati</taxon>
        <taxon>Pseudomonadota</taxon>
        <taxon>Betaproteobacteria</taxon>
        <taxon>Burkholderiales</taxon>
        <taxon>Burkholderiaceae</taxon>
        <taxon>Burkholderia</taxon>
        <taxon>pseudomallei group</taxon>
    </lineage>
</organism>
<comment type="caution">
    <text evidence="1">The sequence shown here is derived from an EMBL/GenBank/DDBJ whole genome shotgun (WGS) entry which is preliminary data.</text>
</comment>
<reference evidence="1 2" key="1">
    <citation type="submission" date="2014-08" db="EMBL/GenBank/DDBJ databases">
        <authorList>
            <person name="Bunnell A."/>
            <person name="Chain P.S."/>
            <person name="Chertkov O."/>
            <person name="Currie B.J."/>
            <person name="Daligault H.E."/>
            <person name="Davenport K.W."/>
            <person name="Davis C."/>
            <person name="Gleasner C.D."/>
            <person name="Johnson S.L."/>
            <person name="Kaestli M."/>
            <person name="Koren S."/>
            <person name="Kunde Y.A."/>
            <person name="Mayo M."/>
            <person name="McMurry K.K."/>
            <person name="Price E.P."/>
            <person name="Reitenga K.G."/>
            <person name="Robison R."/>
            <person name="Rosovitz M.J."/>
            <person name="Sarovich D.S."/>
            <person name="Teshima H."/>
        </authorList>
    </citation>
    <scope>NUCLEOTIDE SEQUENCE [LARGE SCALE GENOMIC DNA]</scope>
    <source>
        <strain evidence="1 2">MSHR44</strain>
    </source>
</reference>
<protein>
    <submittedName>
        <fullName evidence="1">Uncharacterized protein</fullName>
    </submittedName>
</protein>